<protein>
    <recommendedName>
        <fullName evidence="3">Excalibur calcium-binding domain-containing protein</fullName>
    </recommendedName>
</protein>
<feature type="chain" id="PRO_5032613842" description="Excalibur calcium-binding domain-containing protein" evidence="2">
    <location>
        <begin position="27"/>
        <end position="114"/>
    </location>
</feature>
<gene>
    <name evidence="4" type="ORF">Asera_32880</name>
</gene>
<evidence type="ECO:0000313" key="4">
    <source>
        <dbReference type="EMBL" id="BCJ29180.1"/>
    </source>
</evidence>
<feature type="signal peptide" evidence="2">
    <location>
        <begin position="1"/>
        <end position="26"/>
    </location>
</feature>
<feature type="region of interest" description="Disordered" evidence="1">
    <location>
        <begin position="40"/>
        <end position="114"/>
    </location>
</feature>
<dbReference type="InterPro" id="IPR008613">
    <property type="entry name" value="Excalibur_Ca-bd_domain"/>
</dbReference>
<evidence type="ECO:0000256" key="2">
    <source>
        <dbReference type="SAM" id="SignalP"/>
    </source>
</evidence>
<proteinExistence type="predicted"/>
<feature type="compositionally biased region" description="Gly residues" evidence="1">
    <location>
        <begin position="71"/>
        <end position="91"/>
    </location>
</feature>
<dbReference type="KEGG" id="aser:Asera_32880"/>
<keyword evidence="2" id="KW-0732">Signal</keyword>
<dbReference type="RefSeq" id="WP_084132566.1">
    <property type="nucleotide sequence ID" value="NZ_AP023354.1"/>
</dbReference>
<accession>A0A810L0Y3</accession>
<feature type="compositionally biased region" description="Polar residues" evidence="1">
    <location>
        <begin position="40"/>
        <end position="49"/>
    </location>
</feature>
<name>A0A810L0Y3_9ACTN</name>
<dbReference type="SMART" id="SM00894">
    <property type="entry name" value="Excalibur"/>
    <property type="match status" value="1"/>
</dbReference>
<sequence length="114" mass="11567">MLARAALAVGTLAVMAIVPLSGVAHAADLDCKDFRYQEDAQQVYNQDPSDPNRLDADHDGIACEDNPHRPGGSGSQGGGDNGTSSQGGGDNGTAPQGGVETGAGGMARVVWRMS</sequence>
<feature type="domain" description="Excalibur calcium-binding" evidence="3">
    <location>
        <begin position="27"/>
        <end position="64"/>
    </location>
</feature>
<dbReference type="Pfam" id="PF05901">
    <property type="entry name" value="Excalibur"/>
    <property type="match status" value="1"/>
</dbReference>
<evidence type="ECO:0000256" key="1">
    <source>
        <dbReference type="SAM" id="MobiDB-lite"/>
    </source>
</evidence>
<feature type="compositionally biased region" description="Basic and acidic residues" evidence="1">
    <location>
        <begin position="50"/>
        <end position="68"/>
    </location>
</feature>
<dbReference type="EMBL" id="AP023354">
    <property type="protein sequence ID" value="BCJ29180.1"/>
    <property type="molecule type" value="Genomic_DNA"/>
</dbReference>
<keyword evidence="5" id="KW-1185">Reference proteome</keyword>
<reference evidence="4" key="1">
    <citation type="submission" date="2020-08" db="EMBL/GenBank/DDBJ databases">
        <title>Whole genome shotgun sequence of Actinocatenispora sera NBRC 101916.</title>
        <authorList>
            <person name="Komaki H."/>
            <person name="Tamura T."/>
        </authorList>
    </citation>
    <scope>NUCLEOTIDE SEQUENCE</scope>
    <source>
        <strain evidence="4">NBRC 101916</strain>
    </source>
</reference>
<evidence type="ECO:0000259" key="3">
    <source>
        <dbReference type="SMART" id="SM00894"/>
    </source>
</evidence>
<dbReference type="OrthoDB" id="5681216at2"/>
<dbReference type="AlphaFoldDB" id="A0A810L0Y3"/>
<evidence type="ECO:0000313" key="5">
    <source>
        <dbReference type="Proteomes" id="UP000680750"/>
    </source>
</evidence>
<organism evidence="4 5">
    <name type="scientific">Actinocatenispora sera</name>
    <dbReference type="NCBI Taxonomy" id="390989"/>
    <lineage>
        <taxon>Bacteria</taxon>
        <taxon>Bacillati</taxon>
        <taxon>Actinomycetota</taxon>
        <taxon>Actinomycetes</taxon>
        <taxon>Micromonosporales</taxon>
        <taxon>Micromonosporaceae</taxon>
        <taxon>Actinocatenispora</taxon>
    </lineage>
</organism>
<dbReference type="Proteomes" id="UP000680750">
    <property type="component" value="Chromosome"/>
</dbReference>